<dbReference type="EMBL" id="VNHC01000002">
    <property type="protein sequence ID" value="TVV26699.1"/>
    <property type="molecule type" value="Genomic_DNA"/>
</dbReference>
<feature type="transmembrane region" description="Helical" evidence="7">
    <location>
        <begin position="100"/>
        <end position="121"/>
    </location>
</feature>
<evidence type="ECO:0000256" key="1">
    <source>
        <dbReference type="ARBA" id="ARBA00004651"/>
    </source>
</evidence>
<gene>
    <name evidence="11" type="ORF">ab3b_01507</name>
    <name evidence="9" type="ORF">B6254_0303</name>
    <name evidence="12" type="ORF">FO435_01685</name>
    <name evidence="10" type="ORF">QX99_00508</name>
</gene>
<dbReference type="Proteomes" id="UP000032287">
    <property type="component" value="Unassembled WGS sequence"/>
</dbReference>
<evidence type="ECO:0000259" key="8">
    <source>
        <dbReference type="PROSITE" id="PS50850"/>
    </source>
</evidence>
<dbReference type="RefSeq" id="WP_043708538.1">
    <property type="nucleotide sequence ID" value="NZ_CP012873.1"/>
</dbReference>
<dbReference type="STRING" id="137591.AO080_00445"/>
<reference evidence="13 14" key="1">
    <citation type="journal article" date="2015" name="Microbiology (Mosc.)">
        <title>Genomics of the Weissella cibaria species with an examination of its metabolic traits.</title>
        <authorList>
            <person name="Lynch K.M."/>
            <person name="Lucid A."/>
            <person name="Arendt E.K."/>
            <person name="Sleator R.D."/>
            <person name="Lucey B."/>
            <person name="Coffey A."/>
        </authorList>
    </citation>
    <scope>NUCLEOTIDE SEQUENCE [LARGE SCALE GENOMIC DNA]</scope>
    <source>
        <strain evidence="11 14">AB3b</strain>
        <strain evidence="10 13">MG1</strain>
    </source>
</reference>
<accession>A0A0D1LU65</accession>
<evidence type="ECO:0000313" key="12">
    <source>
        <dbReference type="EMBL" id="TVV26699.1"/>
    </source>
</evidence>
<dbReference type="InterPro" id="IPR011701">
    <property type="entry name" value="MFS"/>
</dbReference>
<feature type="transmembrane region" description="Helical" evidence="7">
    <location>
        <begin position="76"/>
        <end position="94"/>
    </location>
</feature>
<dbReference type="Proteomes" id="UP000320012">
    <property type="component" value="Unassembled WGS sequence"/>
</dbReference>
<reference evidence="12 16" key="3">
    <citation type="submission" date="2019-07" db="EMBL/GenBank/DDBJ databases">
        <title>Genome sequence of Weissella cibaria GK1.</title>
        <authorList>
            <person name="Choi H.-J."/>
        </authorList>
    </citation>
    <scope>NUCLEOTIDE SEQUENCE [LARGE SCALE GENOMIC DNA]</scope>
    <source>
        <strain evidence="12 16">GK1</strain>
    </source>
</reference>
<feature type="transmembrane region" description="Helical" evidence="7">
    <location>
        <begin position="12"/>
        <end position="31"/>
    </location>
</feature>
<organism evidence="11 14">
    <name type="scientific">Weissella cibaria</name>
    <dbReference type="NCBI Taxonomy" id="137591"/>
    <lineage>
        <taxon>Bacteria</taxon>
        <taxon>Bacillati</taxon>
        <taxon>Bacillota</taxon>
        <taxon>Bacilli</taxon>
        <taxon>Lactobacillales</taxon>
        <taxon>Lactobacillaceae</taxon>
        <taxon>Weissella</taxon>
    </lineage>
</organism>
<dbReference type="OrthoDB" id="3268460at2"/>
<evidence type="ECO:0000313" key="14">
    <source>
        <dbReference type="Proteomes" id="UP000032289"/>
    </source>
</evidence>
<protein>
    <submittedName>
        <fullName evidence="12">MFS transporter</fullName>
    </submittedName>
    <submittedName>
        <fullName evidence="11">Multidrug resistance protein</fullName>
    </submittedName>
</protein>
<dbReference type="PROSITE" id="PS50850">
    <property type="entry name" value="MFS"/>
    <property type="match status" value="1"/>
</dbReference>
<feature type="transmembrane region" description="Helical" evidence="7">
    <location>
        <begin position="133"/>
        <end position="156"/>
    </location>
</feature>
<dbReference type="InterPro" id="IPR050171">
    <property type="entry name" value="MFS_Transporters"/>
</dbReference>
<evidence type="ECO:0000256" key="7">
    <source>
        <dbReference type="SAM" id="Phobius"/>
    </source>
</evidence>
<dbReference type="Gene3D" id="1.20.1250.20">
    <property type="entry name" value="MFS general substrate transporter like domains"/>
    <property type="match status" value="2"/>
</dbReference>
<feature type="transmembrane region" description="Helical" evidence="7">
    <location>
        <begin position="242"/>
        <end position="262"/>
    </location>
</feature>
<keyword evidence="6 7" id="KW-0472">Membrane</keyword>
<evidence type="ECO:0000256" key="5">
    <source>
        <dbReference type="ARBA" id="ARBA00022989"/>
    </source>
</evidence>
<reference evidence="9 15" key="2">
    <citation type="submission" date="2017-04" db="EMBL/GenBank/DDBJ databases">
        <title>Weissella cibaria strain m2 complete genome.</title>
        <authorList>
            <person name="Pan Q."/>
            <person name="Tan M."/>
            <person name="Yao F."/>
            <person name="Su S."/>
        </authorList>
    </citation>
    <scope>NUCLEOTIDE SEQUENCE [LARGE SCALE GENOMIC DNA]</scope>
    <source>
        <strain evidence="9 15">M2</strain>
    </source>
</reference>
<keyword evidence="4 7" id="KW-0812">Transmembrane</keyword>
<dbReference type="Pfam" id="PF07690">
    <property type="entry name" value="MFS_1"/>
    <property type="match status" value="1"/>
</dbReference>
<dbReference type="SUPFAM" id="SSF103473">
    <property type="entry name" value="MFS general substrate transporter"/>
    <property type="match status" value="1"/>
</dbReference>
<feature type="transmembrane region" description="Helical" evidence="7">
    <location>
        <begin position="301"/>
        <end position="323"/>
    </location>
</feature>
<feature type="transmembrane region" description="Helical" evidence="7">
    <location>
        <begin position="274"/>
        <end position="295"/>
    </location>
</feature>
<feature type="transmembrane region" description="Helical" evidence="7">
    <location>
        <begin position="162"/>
        <end position="182"/>
    </location>
</feature>
<dbReference type="CDD" id="cd17329">
    <property type="entry name" value="MFS_MdtH_MDR_like"/>
    <property type="match status" value="1"/>
</dbReference>
<keyword evidence="5 7" id="KW-1133">Transmembrane helix</keyword>
<evidence type="ECO:0000256" key="2">
    <source>
        <dbReference type="ARBA" id="ARBA00022448"/>
    </source>
</evidence>
<dbReference type="eggNOG" id="COG2814">
    <property type="taxonomic scope" value="Bacteria"/>
</dbReference>
<dbReference type="InterPro" id="IPR036259">
    <property type="entry name" value="MFS_trans_sf"/>
</dbReference>
<comment type="subcellular location">
    <subcellularLocation>
        <location evidence="1">Cell membrane</location>
        <topology evidence="1">Multi-pass membrane protein</topology>
    </subcellularLocation>
</comment>
<name>A0A0D1LU65_9LACO</name>
<feature type="domain" description="Major facilitator superfamily (MFS) profile" evidence="8">
    <location>
        <begin position="9"/>
        <end position="389"/>
    </location>
</feature>
<evidence type="ECO:0000313" key="13">
    <source>
        <dbReference type="Proteomes" id="UP000032287"/>
    </source>
</evidence>
<dbReference type="Proteomes" id="UP000032289">
    <property type="component" value="Unassembled WGS sequence"/>
</dbReference>
<dbReference type="PANTHER" id="PTHR23517">
    <property type="entry name" value="RESISTANCE PROTEIN MDTM, PUTATIVE-RELATED-RELATED"/>
    <property type="match status" value="1"/>
</dbReference>
<dbReference type="PATRIC" id="fig|137591.24.peg.1475"/>
<dbReference type="EMBL" id="CP020928">
    <property type="protein sequence ID" value="AWF94737.1"/>
    <property type="molecule type" value="Genomic_DNA"/>
</dbReference>
<evidence type="ECO:0000313" key="11">
    <source>
        <dbReference type="EMBL" id="KIU23495.1"/>
    </source>
</evidence>
<keyword evidence="2" id="KW-0813">Transport</keyword>
<dbReference type="AlphaFoldDB" id="A0A0D1LU65"/>
<feature type="transmembrane region" description="Helical" evidence="7">
    <location>
        <begin position="43"/>
        <end position="64"/>
    </location>
</feature>
<evidence type="ECO:0000313" key="9">
    <source>
        <dbReference type="EMBL" id="AWF94737.1"/>
    </source>
</evidence>
<sequence>MQTQQAGMSLRWLLTASFINNVAYGFIWPLTSIYLHDQLYQTLVVIGWVMMANAIGQAVGSLVSGRLFDRFEPRKLMQFGTLMMIVINLLFIFFHGWPSYAVILTLAGFFGGWNTATINSYGTYVRSHDGRFVFNMLYFISNFGMVFATAAVGPIYNFGITWLFWLALVMYLVLMAIVQFTFKIKVERTQQTEQKQTLRLPKWNVRLIYTGVIGLGVLWISYSQWQGNLSIYMSSILKLPVWQYSMLWTINGILIAIIQLGMNALNLSANRKSMFIQIYAGLIMFGLAFMILPFAKTFTGFAIAMVVTTIGEATAFPMIPALVNELSPIELKGRYQGMTAAAPSVGRAVGPLIGGAVIEQSGYGTMFYGGAGVVFIAFIGVAIMIMTGYRHATQYE</sequence>
<evidence type="ECO:0000313" key="16">
    <source>
        <dbReference type="Proteomes" id="UP000320012"/>
    </source>
</evidence>
<dbReference type="eggNOG" id="COG0477">
    <property type="taxonomic scope" value="Bacteria"/>
</dbReference>
<dbReference type="KEGG" id="wcb:AO080_00445"/>
<evidence type="ECO:0000313" key="15">
    <source>
        <dbReference type="Proteomes" id="UP000244870"/>
    </source>
</evidence>
<feature type="transmembrane region" description="Helical" evidence="7">
    <location>
        <begin position="366"/>
        <end position="389"/>
    </location>
</feature>
<dbReference type="EMBL" id="JWHU01000006">
    <property type="protein sequence ID" value="KIU21820.1"/>
    <property type="molecule type" value="Genomic_DNA"/>
</dbReference>
<feature type="transmembrane region" description="Helical" evidence="7">
    <location>
        <begin position="203"/>
        <end position="222"/>
    </location>
</feature>
<evidence type="ECO:0000256" key="3">
    <source>
        <dbReference type="ARBA" id="ARBA00022475"/>
    </source>
</evidence>
<dbReference type="PANTHER" id="PTHR23517:SF10">
    <property type="entry name" value="MAJOR FACILITATOR SUPERFAMILY (MFS) PROFILE DOMAIN-CONTAINING PROTEIN"/>
    <property type="match status" value="1"/>
</dbReference>
<dbReference type="InterPro" id="IPR020846">
    <property type="entry name" value="MFS_dom"/>
</dbReference>
<dbReference type="Proteomes" id="UP000244870">
    <property type="component" value="Chromosome"/>
</dbReference>
<dbReference type="EMBL" id="JWHT01000034">
    <property type="protein sequence ID" value="KIU23495.1"/>
    <property type="molecule type" value="Genomic_DNA"/>
</dbReference>
<keyword evidence="13" id="KW-1185">Reference proteome</keyword>
<evidence type="ECO:0000313" key="10">
    <source>
        <dbReference type="EMBL" id="KIU21820.1"/>
    </source>
</evidence>
<dbReference type="GO" id="GO:0005886">
    <property type="term" value="C:plasma membrane"/>
    <property type="evidence" value="ECO:0007669"/>
    <property type="project" value="UniProtKB-SubCell"/>
</dbReference>
<evidence type="ECO:0000256" key="4">
    <source>
        <dbReference type="ARBA" id="ARBA00022692"/>
    </source>
</evidence>
<keyword evidence="3" id="KW-1003">Cell membrane</keyword>
<dbReference type="GO" id="GO:0022857">
    <property type="term" value="F:transmembrane transporter activity"/>
    <property type="evidence" value="ECO:0007669"/>
    <property type="project" value="InterPro"/>
</dbReference>
<evidence type="ECO:0000256" key="6">
    <source>
        <dbReference type="ARBA" id="ARBA00023136"/>
    </source>
</evidence>
<proteinExistence type="predicted"/>